<dbReference type="EMBL" id="JAZHXI010000027">
    <property type="protein sequence ID" value="KAL2059742.1"/>
    <property type="molecule type" value="Genomic_DNA"/>
</dbReference>
<comment type="caution">
    <text evidence="1">The sequence shown here is derived from an EMBL/GenBank/DDBJ whole genome shotgun (WGS) entry which is preliminary data.</text>
</comment>
<proteinExistence type="predicted"/>
<evidence type="ECO:0000313" key="2">
    <source>
        <dbReference type="Proteomes" id="UP001595075"/>
    </source>
</evidence>
<organism evidence="1 2">
    <name type="scientific">Oculimacula yallundae</name>
    <dbReference type="NCBI Taxonomy" id="86028"/>
    <lineage>
        <taxon>Eukaryota</taxon>
        <taxon>Fungi</taxon>
        <taxon>Dikarya</taxon>
        <taxon>Ascomycota</taxon>
        <taxon>Pezizomycotina</taxon>
        <taxon>Leotiomycetes</taxon>
        <taxon>Helotiales</taxon>
        <taxon>Ploettnerulaceae</taxon>
        <taxon>Oculimacula</taxon>
    </lineage>
</organism>
<accession>A0ABR4BPM0</accession>
<protein>
    <submittedName>
        <fullName evidence="1">Uncharacterized protein</fullName>
    </submittedName>
</protein>
<evidence type="ECO:0000313" key="1">
    <source>
        <dbReference type="EMBL" id="KAL2059742.1"/>
    </source>
</evidence>
<reference evidence="1 2" key="1">
    <citation type="journal article" date="2024" name="Commun. Biol.">
        <title>Comparative genomic analysis of thermophilic fungi reveals convergent evolutionary adaptations and gene losses.</title>
        <authorList>
            <person name="Steindorff A.S."/>
            <person name="Aguilar-Pontes M.V."/>
            <person name="Robinson A.J."/>
            <person name="Andreopoulos B."/>
            <person name="LaButti K."/>
            <person name="Kuo A."/>
            <person name="Mondo S."/>
            <person name="Riley R."/>
            <person name="Otillar R."/>
            <person name="Haridas S."/>
            <person name="Lipzen A."/>
            <person name="Grimwood J."/>
            <person name="Schmutz J."/>
            <person name="Clum A."/>
            <person name="Reid I.D."/>
            <person name="Moisan M.C."/>
            <person name="Butler G."/>
            <person name="Nguyen T.T.M."/>
            <person name="Dewar K."/>
            <person name="Conant G."/>
            <person name="Drula E."/>
            <person name="Henrissat B."/>
            <person name="Hansel C."/>
            <person name="Singer S."/>
            <person name="Hutchinson M.I."/>
            <person name="de Vries R.P."/>
            <person name="Natvig D.O."/>
            <person name="Powell A.J."/>
            <person name="Tsang A."/>
            <person name="Grigoriev I.V."/>
        </authorList>
    </citation>
    <scope>NUCLEOTIDE SEQUENCE [LARGE SCALE GENOMIC DNA]</scope>
    <source>
        <strain evidence="1 2">CBS 494.80</strain>
    </source>
</reference>
<keyword evidence="2" id="KW-1185">Reference proteome</keyword>
<name>A0ABR4BPM0_9HELO</name>
<sequence length="205" mass="22796">MGLVDTIRYNELPSLEEASLRRQTENIDELIRGPIRDVFLRHGVQDMLTLYLQHRHHTVLENEAVIKVQGTAHLMNQDEMNDIQGIGNKVVPTTWMGPNLLPMEFSVMQNSDETPTVSPNLVADLSEVLAANGCEGLFGIDTLAATNWTELTVGNASVVVPSNGNDREEDYYPVAFAFDKNTPGFRVHGKCGKDHKHSSKPEDRA</sequence>
<dbReference type="Proteomes" id="UP001595075">
    <property type="component" value="Unassembled WGS sequence"/>
</dbReference>
<gene>
    <name evidence="1" type="ORF">VTL71DRAFT_10234</name>
</gene>